<feature type="region of interest" description="Disordered" evidence="11">
    <location>
        <begin position="193"/>
        <end position="256"/>
    </location>
</feature>
<dbReference type="VEuPathDB" id="FungiDB:AAP_03439"/>
<organism evidence="13 14">
    <name type="scientific">Ascosphaera apis ARSEF 7405</name>
    <dbReference type="NCBI Taxonomy" id="392613"/>
    <lineage>
        <taxon>Eukaryota</taxon>
        <taxon>Fungi</taxon>
        <taxon>Dikarya</taxon>
        <taxon>Ascomycota</taxon>
        <taxon>Pezizomycotina</taxon>
        <taxon>Eurotiomycetes</taxon>
        <taxon>Eurotiomycetidae</taxon>
        <taxon>Onygenales</taxon>
        <taxon>Ascosphaeraceae</taxon>
        <taxon>Ascosphaera</taxon>
    </lineage>
</organism>
<evidence type="ECO:0000313" key="13">
    <source>
        <dbReference type="EMBL" id="KZZ91269.1"/>
    </source>
</evidence>
<dbReference type="SUPFAM" id="SSF55174">
    <property type="entry name" value="Alpha-L RNA-binding motif"/>
    <property type="match status" value="1"/>
</dbReference>
<dbReference type="InterPro" id="IPR002942">
    <property type="entry name" value="S4_RNA-bd"/>
</dbReference>
<keyword evidence="4 10" id="KW-0694">RNA-binding</keyword>
<evidence type="ECO:0000256" key="3">
    <source>
        <dbReference type="ARBA" id="ARBA00022730"/>
    </source>
</evidence>
<keyword evidence="6" id="KW-0496">Mitochondrion</keyword>
<dbReference type="SMART" id="SM00363">
    <property type="entry name" value="S4"/>
    <property type="match status" value="1"/>
</dbReference>
<comment type="similarity">
    <text evidence="2">Belongs to the universal ribosomal protein uS4 family.</text>
</comment>
<evidence type="ECO:0000256" key="10">
    <source>
        <dbReference type="PROSITE-ProRule" id="PRU00182"/>
    </source>
</evidence>
<keyword evidence="3 10" id="KW-0699">rRNA-binding</keyword>
<evidence type="ECO:0000256" key="2">
    <source>
        <dbReference type="ARBA" id="ARBA00007465"/>
    </source>
</evidence>
<evidence type="ECO:0000313" key="14">
    <source>
        <dbReference type="Proteomes" id="UP000242877"/>
    </source>
</evidence>
<evidence type="ECO:0000256" key="6">
    <source>
        <dbReference type="ARBA" id="ARBA00023128"/>
    </source>
</evidence>
<dbReference type="InterPro" id="IPR022801">
    <property type="entry name" value="Ribosomal_uS4"/>
</dbReference>
<protein>
    <recommendedName>
        <fullName evidence="9">Small ribosomal subunit protein uS4m</fullName>
    </recommendedName>
</protein>
<feature type="compositionally biased region" description="Low complexity" evidence="11">
    <location>
        <begin position="298"/>
        <end position="310"/>
    </location>
</feature>
<dbReference type="GO" id="GO:0042274">
    <property type="term" value="P:ribosomal small subunit biogenesis"/>
    <property type="evidence" value="ECO:0007669"/>
    <property type="project" value="TreeGrafter"/>
</dbReference>
<keyword evidence="14" id="KW-1185">Reference proteome</keyword>
<accession>A0A167YFD8</accession>
<dbReference type="Pfam" id="PF01479">
    <property type="entry name" value="S4"/>
    <property type="match status" value="1"/>
</dbReference>
<comment type="caution">
    <text evidence="13">The sequence shown here is derived from an EMBL/GenBank/DDBJ whole genome shotgun (WGS) entry which is preliminary data.</text>
</comment>
<dbReference type="GO" id="GO:0003735">
    <property type="term" value="F:structural constituent of ribosome"/>
    <property type="evidence" value="ECO:0007669"/>
    <property type="project" value="TreeGrafter"/>
</dbReference>
<dbReference type="OrthoDB" id="3356781at2759"/>
<comment type="function">
    <text evidence="8">Component of the mitochondrial ribosome (mitoribosome), a dedicated translation machinery responsible for the synthesis of mitochondrial genome-encoded proteins, including at least some of the essential transmembrane subunits of the mitochondrial respiratory chain. The mitoribosomes are attached to the mitochondrial inner membrane and translation products are cotranslationally integrated into the membrane.</text>
</comment>
<keyword evidence="5 13" id="KW-0689">Ribosomal protein</keyword>
<evidence type="ECO:0000259" key="12">
    <source>
        <dbReference type="SMART" id="SM00363"/>
    </source>
</evidence>
<reference evidence="13 14" key="1">
    <citation type="journal article" date="2016" name="Genome Biol. Evol.">
        <title>Divergent and convergent evolution of fungal pathogenicity.</title>
        <authorList>
            <person name="Shang Y."/>
            <person name="Xiao G."/>
            <person name="Zheng P."/>
            <person name="Cen K."/>
            <person name="Zhan S."/>
            <person name="Wang C."/>
        </authorList>
    </citation>
    <scope>NUCLEOTIDE SEQUENCE [LARGE SCALE GENOMIC DNA]</scope>
    <source>
        <strain evidence="13 14">ARSEF 7405</strain>
    </source>
</reference>
<evidence type="ECO:0000256" key="8">
    <source>
        <dbReference type="ARBA" id="ARBA00037226"/>
    </source>
</evidence>
<evidence type="ECO:0000256" key="1">
    <source>
        <dbReference type="ARBA" id="ARBA00004173"/>
    </source>
</evidence>
<dbReference type="InterPro" id="IPR018079">
    <property type="entry name" value="Ribosomal_uS4_CS"/>
</dbReference>
<evidence type="ECO:0000256" key="7">
    <source>
        <dbReference type="ARBA" id="ARBA00023274"/>
    </source>
</evidence>
<evidence type="ECO:0000256" key="4">
    <source>
        <dbReference type="ARBA" id="ARBA00022884"/>
    </source>
</evidence>
<dbReference type="PANTHER" id="PTHR11831:SF4">
    <property type="entry name" value="SMALL RIBOSOMAL SUBUNIT PROTEIN US4M"/>
    <property type="match status" value="1"/>
</dbReference>
<keyword evidence="7" id="KW-0687">Ribonucleoprotein</keyword>
<evidence type="ECO:0000256" key="9">
    <source>
        <dbReference type="ARBA" id="ARBA00071419"/>
    </source>
</evidence>
<dbReference type="PROSITE" id="PS00632">
    <property type="entry name" value="RIBOSOMAL_S4"/>
    <property type="match status" value="1"/>
</dbReference>
<gene>
    <name evidence="13" type="ORF">AAP_03439</name>
</gene>
<proteinExistence type="inferred from homology"/>
<feature type="domain" description="RNA-binding S4" evidence="12">
    <location>
        <begin position="135"/>
        <end position="193"/>
    </location>
</feature>
<comment type="subcellular location">
    <subcellularLocation>
        <location evidence="1">Mitochondrion</location>
    </subcellularLocation>
</comment>
<dbReference type="EMBL" id="AZGZ01000014">
    <property type="protein sequence ID" value="KZZ91269.1"/>
    <property type="molecule type" value="Genomic_DNA"/>
</dbReference>
<dbReference type="GO" id="GO:0019843">
    <property type="term" value="F:rRNA binding"/>
    <property type="evidence" value="ECO:0007669"/>
    <property type="project" value="UniProtKB-KW"/>
</dbReference>
<feature type="compositionally biased region" description="Basic residues" evidence="11">
    <location>
        <begin position="203"/>
        <end position="213"/>
    </location>
</feature>
<dbReference type="GO" id="GO:0005763">
    <property type="term" value="C:mitochondrial small ribosomal subunit"/>
    <property type="evidence" value="ECO:0007669"/>
    <property type="project" value="TreeGrafter"/>
</dbReference>
<dbReference type="PROSITE" id="PS50889">
    <property type="entry name" value="S4"/>
    <property type="match status" value="1"/>
</dbReference>
<dbReference type="Gene3D" id="3.10.290.10">
    <property type="entry name" value="RNA-binding S4 domain"/>
    <property type="match status" value="1"/>
</dbReference>
<name>A0A167YFD8_9EURO</name>
<dbReference type="AlphaFoldDB" id="A0A167YFD8"/>
<dbReference type="FunFam" id="3.10.290.10:FF:000025">
    <property type="entry name" value="30S ribosomal subunit S4"/>
    <property type="match status" value="1"/>
</dbReference>
<sequence>MRNRTTRYLTGANPKLVQSWNKYNLYHLKHLRLPPTHTKSFFQQKWAAKSLTRAYHGEQVRESQWERMFSRRLRGVVPMTAAYLGENDGSVESAGRGAGLDRPNFPLGSNQGLSVHVDRKKQLPWMQMTFAPLERRLDVAVFRALFASSTRQARQFVVHGGVTVNGKKMRFPGYLLNPGDMFQVDPELVMYATGAPKTDKQRRGGRQRRVRAKERREKETQTLDAVEEEAAAAATAEKTTPDETVNTTAGAEKDEDIHDLEAQFARLTMLVNKENEVHEKAQEAARMQKKKEGKSEKTTTAATSSTTAEDTATDIDLSSSSNESLQSALLKPNTPASREILASIPESDLEILKLALQQVHENPIDTSKPYATPWRPRDYMSAFAFIPRYLEVNQNICAAVYVRHPVVRPGLAEVPTPFPEAFNQVAFGWYLRRR</sequence>
<dbReference type="PANTHER" id="PTHR11831">
    <property type="entry name" value="30S 40S RIBOSOMAL PROTEIN"/>
    <property type="match status" value="1"/>
</dbReference>
<evidence type="ECO:0000256" key="11">
    <source>
        <dbReference type="SAM" id="MobiDB-lite"/>
    </source>
</evidence>
<feature type="region of interest" description="Disordered" evidence="11">
    <location>
        <begin position="276"/>
        <end position="321"/>
    </location>
</feature>
<dbReference type="CDD" id="cd00165">
    <property type="entry name" value="S4"/>
    <property type="match status" value="1"/>
</dbReference>
<evidence type="ECO:0000256" key="5">
    <source>
        <dbReference type="ARBA" id="ARBA00022980"/>
    </source>
</evidence>
<dbReference type="Proteomes" id="UP000242877">
    <property type="component" value="Unassembled WGS sequence"/>
</dbReference>
<dbReference type="InterPro" id="IPR036986">
    <property type="entry name" value="S4_RNA-bd_sf"/>
</dbReference>
<feature type="compositionally biased region" description="Low complexity" evidence="11">
    <location>
        <begin position="231"/>
        <end position="244"/>
    </location>
</feature>